<organism evidence="1 2">
    <name type="scientific">Bauhinia variegata</name>
    <name type="common">Purple orchid tree</name>
    <name type="synonym">Phanera variegata</name>
    <dbReference type="NCBI Taxonomy" id="167791"/>
    <lineage>
        <taxon>Eukaryota</taxon>
        <taxon>Viridiplantae</taxon>
        <taxon>Streptophyta</taxon>
        <taxon>Embryophyta</taxon>
        <taxon>Tracheophyta</taxon>
        <taxon>Spermatophyta</taxon>
        <taxon>Magnoliopsida</taxon>
        <taxon>eudicotyledons</taxon>
        <taxon>Gunneridae</taxon>
        <taxon>Pentapetalae</taxon>
        <taxon>rosids</taxon>
        <taxon>fabids</taxon>
        <taxon>Fabales</taxon>
        <taxon>Fabaceae</taxon>
        <taxon>Cercidoideae</taxon>
        <taxon>Cercideae</taxon>
        <taxon>Bauhiniinae</taxon>
        <taxon>Bauhinia</taxon>
    </lineage>
</organism>
<name>A0ACB9Q5J0_BAUVA</name>
<dbReference type="EMBL" id="CM039426">
    <property type="protein sequence ID" value="KAI4356031.1"/>
    <property type="molecule type" value="Genomic_DNA"/>
</dbReference>
<comment type="caution">
    <text evidence="1">The sequence shown here is derived from an EMBL/GenBank/DDBJ whole genome shotgun (WGS) entry which is preliminary data.</text>
</comment>
<dbReference type="Proteomes" id="UP000828941">
    <property type="component" value="Chromosome 1"/>
</dbReference>
<keyword evidence="2" id="KW-1185">Reference proteome</keyword>
<gene>
    <name evidence="1" type="ORF">L6164_000084</name>
</gene>
<reference evidence="1 2" key="1">
    <citation type="journal article" date="2022" name="DNA Res.">
        <title>Chromosomal-level genome assembly of the orchid tree Bauhinia variegata (Leguminosae; Cercidoideae) supports the allotetraploid origin hypothesis of Bauhinia.</title>
        <authorList>
            <person name="Zhong Y."/>
            <person name="Chen Y."/>
            <person name="Zheng D."/>
            <person name="Pang J."/>
            <person name="Liu Y."/>
            <person name="Luo S."/>
            <person name="Meng S."/>
            <person name="Qian L."/>
            <person name="Wei D."/>
            <person name="Dai S."/>
            <person name="Zhou R."/>
        </authorList>
    </citation>
    <scope>NUCLEOTIDE SEQUENCE [LARGE SCALE GENOMIC DNA]</scope>
    <source>
        <strain evidence="1">BV-YZ2020</strain>
    </source>
</reference>
<proteinExistence type="predicted"/>
<protein>
    <submittedName>
        <fullName evidence="1">Uncharacterized protein</fullName>
    </submittedName>
</protein>
<evidence type="ECO:0000313" key="1">
    <source>
        <dbReference type="EMBL" id="KAI4356031.1"/>
    </source>
</evidence>
<evidence type="ECO:0000313" key="2">
    <source>
        <dbReference type="Proteomes" id="UP000828941"/>
    </source>
</evidence>
<accession>A0ACB9Q5J0</accession>
<sequence length="129" mass="14367">MPQGLPGSFENMEYHGFFSNPDFLSLDLIDWLGKFSGLYERITEVKRAFLLHPLVAVKTPQLSLHGKHSFVRWIPPPQGFYKLNTDGSCIGNLGRADIKGVIRDATEAWVSGFMGSISQPLTSMPSLKL</sequence>